<dbReference type="Proteomes" id="UP000464718">
    <property type="component" value="Chromosome ii"/>
</dbReference>
<evidence type="ECO:0000313" key="2">
    <source>
        <dbReference type="EMBL" id="HAS6676425.1"/>
    </source>
</evidence>
<dbReference type="EMBL" id="CP034299">
    <property type="protein sequence ID" value="QHH12455.1"/>
    <property type="molecule type" value="Genomic_DNA"/>
</dbReference>
<evidence type="ECO:0000313" key="3">
    <source>
        <dbReference type="EMBL" id="QHH12455.1"/>
    </source>
</evidence>
<evidence type="ECO:0000256" key="1">
    <source>
        <dbReference type="HAMAP-Rule" id="MF_00507"/>
    </source>
</evidence>
<dbReference type="AlphaFoldDB" id="A0A7Z2MXH9"/>
<dbReference type="EMBL" id="DACQKT010000002">
    <property type="protein sequence ID" value="HAS6676425.1"/>
    <property type="molecule type" value="Genomic_DNA"/>
</dbReference>
<accession>A0A7Z2MXH9</accession>
<dbReference type="HAMAP" id="MF_00507">
    <property type="entry name" value="UPF0181"/>
    <property type="match status" value="1"/>
</dbReference>
<reference evidence="3 4" key="2">
    <citation type="submission" date="2018-12" db="EMBL/GenBank/DDBJ databases">
        <title>Genomic insights into the evolutionary origins and pathogenicity of five Vibrio parahaemolyticus strains isolated from the shrimp with acute hepatopancreatic necrosis disease (AHPND).</title>
        <authorList>
            <person name="Yang Q."/>
            <person name="Dong X."/>
            <person name="Xie G."/>
            <person name="Fu S."/>
            <person name="Zou P."/>
            <person name="Sun J."/>
            <person name="Wang Y."/>
            <person name="Huang J."/>
        </authorList>
    </citation>
    <scope>NUCLEOTIDE SEQUENCE [LARGE SCALE GENOMIC DNA]</scope>
    <source>
        <strain evidence="3 4">20160303005-1</strain>
    </source>
</reference>
<dbReference type="RefSeq" id="WP_076664419.1">
    <property type="nucleotide sequence ID" value="NZ_CAWMVE010000012.1"/>
</dbReference>
<gene>
    <name evidence="3" type="ORF">EHC69_24610</name>
    <name evidence="2" type="ORF">I7278_06345</name>
</gene>
<reference evidence="2" key="1">
    <citation type="journal article" date="2018" name="Genome Biol.">
        <title>SKESA: strategic k-mer extension for scrupulous assemblies.</title>
        <authorList>
            <person name="Souvorov A."/>
            <person name="Agarwala R."/>
            <person name="Lipman D.J."/>
        </authorList>
    </citation>
    <scope>NUCLEOTIDE SEQUENCE</scope>
    <source>
        <strain evidence="2">1930</strain>
    </source>
</reference>
<organism evidence="2">
    <name type="scientific">Vibrio parahaemolyticus</name>
    <dbReference type="NCBI Taxonomy" id="670"/>
    <lineage>
        <taxon>Bacteria</taxon>
        <taxon>Pseudomonadati</taxon>
        <taxon>Pseudomonadota</taxon>
        <taxon>Gammaproteobacteria</taxon>
        <taxon>Vibrionales</taxon>
        <taxon>Vibrionaceae</taxon>
        <taxon>Vibrio</taxon>
    </lineage>
</organism>
<evidence type="ECO:0000313" key="4">
    <source>
        <dbReference type="Proteomes" id="UP000464718"/>
    </source>
</evidence>
<protein>
    <recommendedName>
        <fullName evidence="1">UPF0181 protein EHC69_24610</fullName>
    </recommendedName>
</protein>
<sequence length="52" mass="5845">MFDDLPPISHKEQQEAVERIQELMAKGTSTAEAIKIVAEKIRAEYAAKQQDS</sequence>
<dbReference type="InterPro" id="IPR005371">
    <property type="entry name" value="UPF0181"/>
</dbReference>
<dbReference type="NCBIfam" id="NF003476">
    <property type="entry name" value="PRK05114.1"/>
    <property type="match status" value="1"/>
</dbReference>
<dbReference type="Pfam" id="PF03701">
    <property type="entry name" value="UPF0181"/>
    <property type="match status" value="1"/>
</dbReference>
<reference evidence="2" key="3">
    <citation type="submission" date="2019-12" db="EMBL/GenBank/DDBJ databases">
        <authorList>
            <consortium name="NCBI Pathogen Detection Project"/>
        </authorList>
    </citation>
    <scope>NUCLEOTIDE SEQUENCE</scope>
    <source>
        <strain evidence="2">1930</strain>
    </source>
</reference>
<comment type="similarity">
    <text evidence="1">Belongs to the UPF0181 family.</text>
</comment>
<dbReference type="Proteomes" id="UP000856022">
    <property type="component" value="Unassembled WGS sequence"/>
</dbReference>
<proteinExistence type="inferred from homology"/>
<name>A0A7Z2MXH9_VIBPH</name>